<dbReference type="GO" id="GO:0009055">
    <property type="term" value="F:electron transfer activity"/>
    <property type="evidence" value="ECO:0007669"/>
    <property type="project" value="InterPro"/>
</dbReference>
<name>A0A103Y2I0_CYNCS</name>
<feature type="chain" id="PRO_5007119330" evidence="4">
    <location>
        <begin position="27"/>
        <end position="197"/>
    </location>
</feature>
<proteinExistence type="predicted"/>
<dbReference type="InterPro" id="IPR003245">
    <property type="entry name" value="Phytocyanin_dom"/>
</dbReference>
<protein>
    <submittedName>
        <fullName evidence="6">Cupredoxin</fullName>
    </submittedName>
</protein>
<dbReference type="SUPFAM" id="SSF49503">
    <property type="entry name" value="Cupredoxins"/>
    <property type="match status" value="1"/>
</dbReference>
<dbReference type="OMA" id="HALIMFM"/>
<dbReference type="FunFam" id="2.60.40.420:FF:000003">
    <property type="entry name" value="Blue copper"/>
    <property type="match status" value="1"/>
</dbReference>
<keyword evidence="1" id="KW-0479">Metal-binding</keyword>
<accession>A0A103Y2I0</accession>
<keyword evidence="3" id="KW-0812">Transmembrane</keyword>
<keyword evidence="7" id="KW-1185">Reference proteome</keyword>
<keyword evidence="2" id="KW-0325">Glycoprotein</keyword>
<dbReference type="Pfam" id="PF02298">
    <property type="entry name" value="Cu_bind_like"/>
    <property type="match status" value="1"/>
</dbReference>
<evidence type="ECO:0000313" key="7">
    <source>
        <dbReference type="Proteomes" id="UP000243975"/>
    </source>
</evidence>
<evidence type="ECO:0000256" key="4">
    <source>
        <dbReference type="SAM" id="SignalP"/>
    </source>
</evidence>
<gene>
    <name evidence="6" type="ORF">Ccrd_020408</name>
</gene>
<keyword evidence="4" id="KW-0732">Signal</keyword>
<dbReference type="InterPro" id="IPR039391">
    <property type="entry name" value="Phytocyanin-like"/>
</dbReference>
<comment type="caution">
    <text evidence="6">The sequence shown here is derived from an EMBL/GenBank/DDBJ whole genome shotgun (WGS) entry which is preliminary data.</text>
</comment>
<reference evidence="6 7" key="1">
    <citation type="journal article" date="2016" name="Sci. Rep.">
        <title>The genome sequence of the outbreeding globe artichoke constructed de novo incorporating a phase-aware low-pass sequencing strategy of F1 progeny.</title>
        <authorList>
            <person name="Scaglione D."/>
            <person name="Reyes-Chin-Wo S."/>
            <person name="Acquadro A."/>
            <person name="Froenicke L."/>
            <person name="Portis E."/>
            <person name="Beitel C."/>
            <person name="Tirone M."/>
            <person name="Mauro R."/>
            <person name="Lo Monaco A."/>
            <person name="Mauromicale G."/>
            <person name="Faccioli P."/>
            <person name="Cattivelli L."/>
            <person name="Rieseberg L."/>
            <person name="Michelmore R."/>
            <person name="Lanteri S."/>
        </authorList>
    </citation>
    <scope>NUCLEOTIDE SEQUENCE [LARGE SCALE GENOMIC DNA]</scope>
    <source>
        <strain evidence="6">2C</strain>
    </source>
</reference>
<dbReference type="EMBL" id="LEKV01003119">
    <property type="protein sequence ID" value="KVI01334.1"/>
    <property type="molecule type" value="Genomic_DNA"/>
</dbReference>
<dbReference type="GO" id="GO:0046872">
    <property type="term" value="F:metal ion binding"/>
    <property type="evidence" value="ECO:0007669"/>
    <property type="project" value="UniProtKB-KW"/>
</dbReference>
<evidence type="ECO:0000256" key="1">
    <source>
        <dbReference type="ARBA" id="ARBA00022723"/>
    </source>
</evidence>
<dbReference type="OrthoDB" id="5421909at2759"/>
<sequence>MTGLNSMVLLVVVMMVASLRLQGTLAQTRHVVGDTLGWTIPIGGAATYTTWASQQTFTVGDTLLFNFTTGLHNVVEVSHVVYGQCSSVNTLSPNSIGPVVVKLTQPGNHYYICTVVSHCQIGQKLAINVSPATSTTPQGAPSSAPVSPPSTIAFPPYFPYYYVPVGSPIPPPITSAAPSFTAIILVTFLAVVLASLY</sequence>
<dbReference type="GO" id="GO:0005886">
    <property type="term" value="C:plasma membrane"/>
    <property type="evidence" value="ECO:0007669"/>
    <property type="project" value="TreeGrafter"/>
</dbReference>
<feature type="domain" description="Phytocyanin" evidence="5">
    <location>
        <begin position="28"/>
        <end position="131"/>
    </location>
</feature>
<dbReference type="PROSITE" id="PS51485">
    <property type="entry name" value="PHYTOCYANIN"/>
    <property type="match status" value="1"/>
</dbReference>
<feature type="signal peptide" evidence="4">
    <location>
        <begin position="1"/>
        <end position="26"/>
    </location>
</feature>
<feature type="transmembrane region" description="Helical" evidence="3">
    <location>
        <begin position="176"/>
        <end position="196"/>
    </location>
</feature>
<evidence type="ECO:0000313" key="6">
    <source>
        <dbReference type="EMBL" id="KVI01334.1"/>
    </source>
</evidence>
<evidence type="ECO:0000256" key="3">
    <source>
        <dbReference type="SAM" id="Phobius"/>
    </source>
</evidence>
<evidence type="ECO:0000256" key="2">
    <source>
        <dbReference type="ARBA" id="ARBA00023180"/>
    </source>
</evidence>
<dbReference type="Gramene" id="KVI01334">
    <property type="protein sequence ID" value="KVI01334"/>
    <property type="gene ID" value="Ccrd_020408"/>
</dbReference>
<keyword evidence="3" id="KW-1133">Transmembrane helix</keyword>
<dbReference type="Proteomes" id="UP000243975">
    <property type="component" value="Unassembled WGS sequence"/>
</dbReference>
<organism evidence="6 7">
    <name type="scientific">Cynara cardunculus var. scolymus</name>
    <name type="common">Globe artichoke</name>
    <name type="synonym">Cynara scolymus</name>
    <dbReference type="NCBI Taxonomy" id="59895"/>
    <lineage>
        <taxon>Eukaryota</taxon>
        <taxon>Viridiplantae</taxon>
        <taxon>Streptophyta</taxon>
        <taxon>Embryophyta</taxon>
        <taxon>Tracheophyta</taxon>
        <taxon>Spermatophyta</taxon>
        <taxon>Magnoliopsida</taxon>
        <taxon>eudicotyledons</taxon>
        <taxon>Gunneridae</taxon>
        <taxon>Pentapetalae</taxon>
        <taxon>asterids</taxon>
        <taxon>campanulids</taxon>
        <taxon>Asterales</taxon>
        <taxon>Asteraceae</taxon>
        <taxon>Carduoideae</taxon>
        <taxon>Cardueae</taxon>
        <taxon>Carduinae</taxon>
        <taxon>Cynara</taxon>
    </lineage>
</organism>
<dbReference type="PANTHER" id="PTHR33021:SF543">
    <property type="entry name" value="PHYTOCYANIN DOMAIN, CUPREDOXIN"/>
    <property type="match status" value="1"/>
</dbReference>
<dbReference type="Gene3D" id="2.60.40.420">
    <property type="entry name" value="Cupredoxins - blue copper proteins"/>
    <property type="match status" value="1"/>
</dbReference>
<dbReference type="AlphaFoldDB" id="A0A103Y2I0"/>
<dbReference type="STRING" id="59895.A0A103Y2I0"/>
<keyword evidence="3" id="KW-0472">Membrane</keyword>
<dbReference type="PANTHER" id="PTHR33021">
    <property type="entry name" value="BLUE COPPER PROTEIN"/>
    <property type="match status" value="1"/>
</dbReference>
<dbReference type="InterPro" id="IPR008972">
    <property type="entry name" value="Cupredoxin"/>
</dbReference>
<evidence type="ECO:0000259" key="5">
    <source>
        <dbReference type="PROSITE" id="PS51485"/>
    </source>
</evidence>